<keyword evidence="17" id="KW-1185">Reference proteome</keyword>
<dbReference type="Gene3D" id="3.90.640.10">
    <property type="entry name" value="Actin, Chain A, domain 4"/>
    <property type="match status" value="1"/>
</dbReference>
<dbReference type="GeneID" id="93607971"/>
<dbReference type="FunFam" id="3.90.640.10:FF:000003">
    <property type="entry name" value="Molecular chaperone DnaK"/>
    <property type="match status" value="1"/>
</dbReference>
<dbReference type="PROSITE" id="PS01036">
    <property type="entry name" value="HSP70_3"/>
    <property type="match status" value="1"/>
</dbReference>
<dbReference type="SUPFAM" id="SSF53067">
    <property type="entry name" value="Actin-like ATPase domain"/>
    <property type="match status" value="2"/>
</dbReference>
<dbReference type="InterPro" id="IPR018181">
    <property type="entry name" value="Heat_shock_70_CS"/>
</dbReference>
<dbReference type="SUPFAM" id="SSF53167">
    <property type="entry name" value="Purine and uridine phosphorylases"/>
    <property type="match status" value="1"/>
</dbReference>
<evidence type="ECO:0000256" key="8">
    <source>
        <dbReference type="ARBA" id="ARBA00022840"/>
    </source>
</evidence>
<keyword evidence="10" id="KW-0496">Mitochondrion</keyword>
<dbReference type="InterPro" id="IPR013126">
    <property type="entry name" value="Hsp_70_fam"/>
</dbReference>
<gene>
    <name evidence="16" type="ORF">RO3G_00999</name>
</gene>
<name>I1BJB5_RHIO9</name>
<dbReference type="PROSITE" id="PS00297">
    <property type="entry name" value="HSP70_1"/>
    <property type="match status" value="1"/>
</dbReference>
<dbReference type="Gene3D" id="1.20.1270.10">
    <property type="match status" value="1"/>
</dbReference>
<dbReference type="OMA" id="GREQKMT"/>
<dbReference type="GO" id="GO:0005759">
    <property type="term" value="C:mitochondrial matrix"/>
    <property type="evidence" value="ECO:0007669"/>
    <property type="project" value="UniProtKB-SubCell"/>
</dbReference>
<organism evidence="16 17">
    <name type="scientific">Rhizopus delemar (strain RA 99-880 / ATCC MYA-4621 / FGSC 9543 / NRRL 43880)</name>
    <name type="common">Mucormycosis agent</name>
    <name type="synonym">Rhizopus arrhizus var. delemar</name>
    <dbReference type="NCBI Taxonomy" id="246409"/>
    <lineage>
        <taxon>Eukaryota</taxon>
        <taxon>Fungi</taxon>
        <taxon>Fungi incertae sedis</taxon>
        <taxon>Mucoromycota</taxon>
        <taxon>Mucoromycotina</taxon>
        <taxon>Mucoromycetes</taxon>
        <taxon>Mucorales</taxon>
        <taxon>Mucorineae</taxon>
        <taxon>Rhizopodaceae</taxon>
        <taxon>Rhizopus</taxon>
    </lineage>
</organism>
<comment type="pathway">
    <text evidence="2">Purine metabolism; purine nucleoside salvage.</text>
</comment>
<dbReference type="InterPro" id="IPR011268">
    <property type="entry name" value="Purine_phosphorylase"/>
</dbReference>
<evidence type="ECO:0000256" key="13">
    <source>
        <dbReference type="ARBA" id="ARBA00070638"/>
    </source>
</evidence>
<dbReference type="Proteomes" id="UP000009138">
    <property type="component" value="Unassembled WGS sequence"/>
</dbReference>
<dbReference type="FunFam" id="2.60.34.10:FF:000014">
    <property type="entry name" value="Chaperone protein DnaK HSP70"/>
    <property type="match status" value="1"/>
</dbReference>
<dbReference type="FunCoup" id="I1BJB5">
    <property type="interactions" value="973"/>
</dbReference>
<evidence type="ECO:0000313" key="16">
    <source>
        <dbReference type="EMBL" id="EIE76295.1"/>
    </source>
</evidence>
<evidence type="ECO:0000256" key="2">
    <source>
        <dbReference type="ARBA" id="ARBA00005058"/>
    </source>
</evidence>
<dbReference type="FunFam" id="3.30.30.30:FF:000003">
    <property type="entry name" value="Heat shock protein 9"/>
    <property type="match status" value="1"/>
</dbReference>
<dbReference type="VEuPathDB" id="FungiDB:RO3G_00999"/>
<dbReference type="OrthoDB" id="2401965at2759"/>
<protein>
    <recommendedName>
        <fullName evidence="13">Iron-sulfur cluster biogenesis chaperone, mitochondrial</fullName>
        <ecNumber evidence="4">2.4.2.1</ecNumber>
    </recommendedName>
    <alternativeName>
        <fullName evidence="11">Inosine-guanosine phosphorylase</fullName>
    </alternativeName>
</protein>
<evidence type="ECO:0000256" key="9">
    <source>
        <dbReference type="ARBA" id="ARBA00022946"/>
    </source>
</evidence>
<dbReference type="PANTHER" id="PTHR19375">
    <property type="entry name" value="HEAT SHOCK PROTEIN 70KDA"/>
    <property type="match status" value="1"/>
</dbReference>
<dbReference type="Pfam" id="PF00012">
    <property type="entry name" value="HSP70"/>
    <property type="match status" value="1"/>
</dbReference>
<dbReference type="FunFam" id="3.30.420.40:FF:000004">
    <property type="entry name" value="Molecular chaperone DnaK"/>
    <property type="match status" value="1"/>
</dbReference>
<evidence type="ECO:0000256" key="3">
    <source>
        <dbReference type="ARBA" id="ARBA00006751"/>
    </source>
</evidence>
<dbReference type="InterPro" id="IPR000845">
    <property type="entry name" value="Nucleoside_phosphorylase_d"/>
</dbReference>
<dbReference type="CDD" id="cd11733">
    <property type="entry name" value="ASKHA_NBD_HSP70_HSPA9"/>
    <property type="match status" value="1"/>
</dbReference>
<dbReference type="EMBL" id="CH476732">
    <property type="protein sequence ID" value="EIE76295.1"/>
    <property type="molecule type" value="Genomic_DNA"/>
</dbReference>
<evidence type="ECO:0000256" key="14">
    <source>
        <dbReference type="SAM" id="Coils"/>
    </source>
</evidence>
<dbReference type="FunFam" id="1.20.1270.10:FF:000007">
    <property type="entry name" value="Heat shock protein, mitochondrial"/>
    <property type="match status" value="1"/>
</dbReference>
<dbReference type="SUPFAM" id="SSF100920">
    <property type="entry name" value="Heat shock protein 70kD (HSP70), peptide-binding domain"/>
    <property type="match status" value="1"/>
</dbReference>
<dbReference type="GO" id="GO:0140662">
    <property type="term" value="F:ATP-dependent protein folding chaperone"/>
    <property type="evidence" value="ECO:0007669"/>
    <property type="project" value="InterPro"/>
</dbReference>
<dbReference type="InterPro" id="IPR012725">
    <property type="entry name" value="Chaperone_DnaK"/>
</dbReference>
<dbReference type="InParanoid" id="I1BJB5"/>
<feature type="domain" description="Nucleoside phosphorylase" evidence="15">
    <location>
        <begin position="28"/>
        <end position="258"/>
    </location>
</feature>
<evidence type="ECO:0000256" key="12">
    <source>
        <dbReference type="ARBA" id="ARBA00059314"/>
    </source>
</evidence>
<feature type="coiled-coil region" evidence="14">
    <location>
        <begin position="882"/>
        <end position="943"/>
    </location>
</feature>
<dbReference type="PRINTS" id="PR00301">
    <property type="entry name" value="HEATSHOCK70"/>
</dbReference>
<comment type="subcellular location">
    <subcellularLocation>
        <location evidence="1">Mitochondrion matrix</location>
    </subcellularLocation>
</comment>
<dbReference type="eggNOG" id="KOG0102">
    <property type="taxonomic scope" value="Eukaryota"/>
</dbReference>
<reference evidence="16 17" key="1">
    <citation type="journal article" date="2009" name="PLoS Genet.">
        <title>Genomic analysis of the basal lineage fungus Rhizopus oryzae reveals a whole-genome duplication.</title>
        <authorList>
            <person name="Ma L.-J."/>
            <person name="Ibrahim A.S."/>
            <person name="Skory C."/>
            <person name="Grabherr M.G."/>
            <person name="Burger G."/>
            <person name="Butler M."/>
            <person name="Elias M."/>
            <person name="Idnurm A."/>
            <person name="Lang B.F."/>
            <person name="Sone T."/>
            <person name="Abe A."/>
            <person name="Calvo S.E."/>
            <person name="Corrochano L.M."/>
            <person name="Engels R."/>
            <person name="Fu J."/>
            <person name="Hansberg W."/>
            <person name="Kim J.-M."/>
            <person name="Kodira C.D."/>
            <person name="Koehrsen M.J."/>
            <person name="Liu B."/>
            <person name="Miranda-Saavedra D."/>
            <person name="O'Leary S."/>
            <person name="Ortiz-Castellanos L."/>
            <person name="Poulter R."/>
            <person name="Rodriguez-Romero J."/>
            <person name="Ruiz-Herrera J."/>
            <person name="Shen Y.-Q."/>
            <person name="Zeng Q."/>
            <person name="Galagan J."/>
            <person name="Birren B.W."/>
            <person name="Cuomo C.A."/>
            <person name="Wickes B.L."/>
        </authorList>
    </citation>
    <scope>NUCLEOTIDE SEQUENCE [LARGE SCALE GENOMIC DNA]</scope>
    <source>
        <strain evidence="17">RA 99-880 / ATCC MYA-4621 / FGSC 9543 / NRRL 43880</strain>
    </source>
</reference>
<dbReference type="NCBIfam" id="NF001413">
    <property type="entry name" value="PRK00290.1"/>
    <property type="match status" value="1"/>
</dbReference>
<keyword evidence="8" id="KW-0067">ATP-binding</keyword>
<dbReference type="GO" id="GO:0009116">
    <property type="term" value="P:nucleoside metabolic process"/>
    <property type="evidence" value="ECO:0007669"/>
    <property type="project" value="InterPro"/>
</dbReference>
<keyword evidence="6" id="KW-0808">Transferase</keyword>
<accession>I1BJB5</accession>
<evidence type="ECO:0000256" key="10">
    <source>
        <dbReference type="ARBA" id="ARBA00023128"/>
    </source>
</evidence>
<dbReference type="InterPro" id="IPR043129">
    <property type="entry name" value="ATPase_NBD"/>
</dbReference>
<dbReference type="AlphaFoldDB" id="I1BJB5"/>
<dbReference type="HAMAP" id="MF_00332">
    <property type="entry name" value="DnaK"/>
    <property type="match status" value="1"/>
</dbReference>
<dbReference type="PROSITE" id="PS01240">
    <property type="entry name" value="PNP_MTAP_2"/>
    <property type="match status" value="1"/>
</dbReference>
<dbReference type="PROSITE" id="PS00329">
    <property type="entry name" value="HSP70_2"/>
    <property type="match status" value="1"/>
</dbReference>
<dbReference type="InterPro" id="IPR018099">
    <property type="entry name" value="Purine_phosphorylase-2_CS"/>
</dbReference>
<evidence type="ECO:0000256" key="6">
    <source>
        <dbReference type="ARBA" id="ARBA00022679"/>
    </source>
</evidence>
<evidence type="ECO:0000313" key="17">
    <source>
        <dbReference type="Proteomes" id="UP000009138"/>
    </source>
</evidence>
<keyword evidence="14" id="KW-0175">Coiled coil</keyword>
<dbReference type="NCBIfam" id="TIGR02350">
    <property type="entry name" value="prok_dnaK"/>
    <property type="match status" value="1"/>
</dbReference>
<dbReference type="Gene3D" id="2.60.34.10">
    <property type="entry name" value="Substrate Binding Domain Of DNAk, Chain A, domain 1"/>
    <property type="match status" value="1"/>
</dbReference>
<evidence type="ECO:0000256" key="7">
    <source>
        <dbReference type="ARBA" id="ARBA00022741"/>
    </source>
</evidence>
<dbReference type="InterPro" id="IPR029048">
    <property type="entry name" value="HSP70_C_sf"/>
</dbReference>
<dbReference type="NCBIfam" id="NF006054">
    <property type="entry name" value="PRK08202.1"/>
    <property type="match status" value="1"/>
</dbReference>
<dbReference type="GO" id="GO:0004731">
    <property type="term" value="F:purine-nucleoside phosphorylase activity"/>
    <property type="evidence" value="ECO:0007669"/>
    <property type="project" value="UniProtKB-EC"/>
</dbReference>
<keyword evidence="7" id="KW-0547">Nucleotide-binding</keyword>
<evidence type="ECO:0000256" key="4">
    <source>
        <dbReference type="ARBA" id="ARBA00011886"/>
    </source>
</evidence>
<dbReference type="EC" id="2.4.2.1" evidence="4"/>
<dbReference type="UniPathway" id="UPA00606"/>
<dbReference type="Gene3D" id="3.30.420.40">
    <property type="match status" value="2"/>
</dbReference>
<comment type="similarity">
    <text evidence="3">Belongs to the PNP/MTAP phosphorylase family.</text>
</comment>
<evidence type="ECO:0000256" key="5">
    <source>
        <dbReference type="ARBA" id="ARBA00022676"/>
    </source>
</evidence>
<dbReference type="GO" id="GO:0005524">
    <property type="term" value="F:ATP binding"/>
    <property type="evidence" value="ECO:0007669"/>
    <property type="project" value="UniProtKB-KW"/>
</dbReference>
<keyword evidence="9" id="KW-0809">Transit peptide</keyword>
<evidence type="ECO:0000256" key="11">
    <source>
        <dbReference type="ARBA" id="ARBA00031036"/>
    </source>
</evidence>
<dbReference type="RefSeq" id="XP_067511691.1">
    <property type="nucleotide sequence ID" value="XM_067655590.1"/>
</dbReference>
<keyword evidence="5" id="KW-0328">Glycosyltransferase</keyword>
<dbReference type="Pfam" id="PF01048">
    <property type="entry name" value="PNP_UDP_1"/>
    <property type="match status" value="1"/>
</dbReference>
<dbReference type="InterPro" id="IPR029047">
    <property type="entry name" value="HSP70_peptide-bd_sf"/>
</dbReference>
<dbReference type="Gene3D" id="3.40.50.1580">
    <property type="entry name" value="Nucleoside phosphorylase domain"/>
    <property type="match status" value="1"/>
</dbReference>
<proteinExistence type="inferred from homology"/>
<dbReference type="eggNOG" id="KOG3984">
    <property type="taxonomic scope" value="Eukaryota"/>
</dbReference>
<dbReference type="FunFam" id="3.30.420.40:FF:000020">
    <property type="entry name" value="Chaperone protein HscA homolog"/>
    <property type="match status" value="1"/>
</dbReference>
<evidence type="ECO:0000259" key="15">
    <source>
        <dbReference type="Pfam" id="PF01048"/>
    </source>
</evidence>
<sequence>MSPITEETYKASAEYIASKLPADFKNVKLGIICGSGLGGLVTTIDQKTKVEFSYQDIPGFVSSTVIGHAGKLVFGHLGESRTPTVFMVGRFHFYEGHNMAQVTFPVRVMALLGVQYLIVTNACGGLQPTFKVGDLMIINDHLSIPGLVGTHPLIGPNMELFGTRFPAVSDAYTYGLRKLAFKAAFDIGISPDDIREGVYCMVSGPSFETRVEARYLASIGADVVGMSTVPEVVVARHAGIKVLGISLVTNAVINAKGKDAKLEVMRELGLTDEVETEPDTEKYIANHEEVLETSAKKSQEMQKMVARFADLLAASPFFFERCLAYKAFFVFSFLFFFFAFHSIKMYNLSKVAQRRLLPTLTRNTGVLSTVSRSYSSAVNGPVIGIDLGTTNSCVSVMEGKNPRVIENAEGARTTPSVVAFTKDGELLVGQAAKRQAVVNSQNTVYATKRLIGRQFKDPAVQADIPAVSYKIVAHNNGDAWVEANGQKYSPSQIGAFVLGKMKETAEGFLSKKVKHAVITVPAYFNDAQRQATKDAGKIAGLDVMRVINEPTAAALAYGLDKSGDSTIAVYDLGGGTFDISILEIQNGVFEVKSTNGDTALGGEDFDSHLVRHVVKEFKDESGIDLSGDRMAIQRIREACEKAKIELSSTVQTDINLPYITADATGPKHINSKLTRAKYEGLVGDLISRTISPCEKAMKDAGISNKEVNDVILVGGMSRMPKVVDTVKQVFGREPSKSVNPDEAVAIGAAIQGGVLAGSVTDILLLDVTPLSLGIETLGGVFTRLINRNTTIPTKKAQVFSTAADGQTQVSVRVFQGERELCRDNKLLGDFNLTGIPPAPKGVPQIQVEFDIDADGIVNVSAKDKATNRDQSMTIAASSGLSNDEIENMIQQAEANAEADRARRETIEMANRADSVMSETEKAMDDFKEQLDKAEAEKLKEKITTLRTEALKAQSGDASVNPEELKAKIDDLQSSSLKLFEMVYKNRAAQNDTTSTDNSSANNAQ</sequence>
<dbReference type="GO" id="GO:0051082">
    <property type="term" value="F:unfolded protein binding"/>
    <property type="evidence" value="ECO:0007669"/>
    <property type="project" value="InterPro"/>
</dbReference>
<dbReference type="NCBIfam" id="TIGR01697">
    <property type="entry name" value="PNPH-PUNA-XAPA"/>
    <property type="match status" value="1"/>
</dbReference>
<dbReference type="STRING" id="246409.I1BJB5"/>
<dbReference type="CDD" id="cd09009">
    <property type="entry name" value="PNP-EcPNPII_like"/>
    <property type="match status" value="1"/>
</dbReference>
<evidence type="ECO:0000256" key="1">
    <source>
        <dbReference type="ARBA" id="ARBA00004305"/>
    </source>
</evidence>
<dbReference type="SUPFAM" id="SSF100934">
    <property type="entry name" value="Heat shock protein 70kD (HSP70), C-terminal subdomain"/>
    <property type="match status" value="1"/>
</dbReference>
<comment type="function">
    <text evidence="12">Required for the assembly of iron-sulfur (Fe/S) clusters in mitochondria. Assisted by the DnaJ-like co-chaperone jac1 and the nucleotide exchange factor mge1, it mediates ATP-dependent Fe-S cluster transfer from the scaffold proteins isu1/isu2 to grx5.</text>
</comment>
<dbReference type="InterPro" id="IPR035994">
    <property type="entry name" value="Nucleoside_phosphorylase_sf"/>
</dbReference>